<name>E8QWE1_ISOPI</name>
<evidence type="ECO:0000256" key="12">
    <source>
        <dbReference type="ARBA" id="ARBA00033354"/>
    </source>
</evidence>
<evidence type="ECO:0000256" key="14">
    <source>
        <dbReference type="ARBA" id="ARBA00048692"/>
    </source>
</evidence>
<dbReference type="EMBL" id="CP002353">
    <property type="protein sequence ID" value="ADV60828.1"/>
    <property type="molecule type" value="Genomic_DNA"/>
</dbReference>
<keyword evidence="15" id="KW-0169">Cobalamin biosynthesis</keyword>
<dbReference type="InterPro" id="IPR036451">
    <property type="entry name" value="CblAdoTrfase-like_sf"/>
</dbReference>
<evidence type="ECO:0000256" key="1">
    <source>
        <dbReference type="ARBA" id="ARBA00004496"/>
    </source>
</evidence>
<dbReference type="GO" id="GO:0009236">
    <property type="term" value="P:cobalamin biosynthetic process"/>
    <property type="evidence" value="ECO:0007669"/>
    <property type="project" value="UniProtKB-UniRule"/>
</dbReference>
<keyword evidence="9 15" id="KW-0067">ATP-binding</keyword>
<keyword evidence="18" id="KW-1185">Reference proteome</keyword>
<evidence type="ECO:0000256" key="11">
    <source>
        <dbReference type="ARBA" id="ARBA00033334"/>
    </source>
</evidence>
<reference evidence="17 18" key="2">
    <citation type="journal article" date="2011" name="Stand. Genomic Sci.">
        <title>Complete genome sequence of Isosphaera pallida type strain (IS1B).</title>
        <authorList>
            <consortium name="US DOE Joint Genome Institute (JGI-PGF)"/>
            <person name="Goker M."/>
            <person name="Cleland D."/>
            <person name="Saunders E."/>
            <person name="Lapidus A."/>
            <person name="Nolan M."/>
            <person name="Lucas S."/>
            <person name="Hammon N."/>
            <person name="Deshpande S."/>
            <person name="Cheng J.F."/>
            <person name="Tapia R."/>
            <person name="Han C."/>
            <person name="Goodwin L."/>
            <person name="Pitluck S."/>
            <person name="Liolios K."/>
            <person name="Pagani I."/>
            <person name="Ivanova N."/>
            <person name="Mavromatis K."/>
            <person name="Pati A."/>
            <person name="Chen A."/>
            <person name="Palaniappan K."/>
            <person name="Land M."/>
            <person name="Hauser L."/>
            <person name="Chang Y.J."/>
            <person name="Jeffries C.D."/>
            <person name="Detter J.C."/>
            <person name="Beck B."/>
            <person name="Woyke T."/>
            <person name="Bristow J."/>
            <person name="Eisen J.A."/>
            <person name="Markowitz V."/>
            <person name="Hugenholtz P."/>
            <person name="Kyrpides N.C."/>
            <person name="Klenk H.P."/>
        </authorList>
    </citation>
    <scope>NUCLEOTIDE SEQUENCE [LARGE SCALE GENOMIC DNA]</scope>
    <source>
        <strain evidence="18">ATCC 43644 / DSM 9630 / IS1B</strain>
    </source>
</reference>
<dbReference type="GO" id="GO:0005737">
    <property type="term" value="C:cytoplasm"/>
    <property type="evidence" value="ECO:0007669"/>
    <property type="project" value="UniProtKB-SubCell"/>
</dbReference>
<dbReference type="GO" id="GO:0005524">
    <property type="term" value="F:ATP binding"/>
    <property type="evidence" value="ECO:0007669"/>
    <property type="project" value="UniProtKB-UniRule"/>
</dbReference>
<dbReference type="GO" id="GO:0008817">
    <property type="term" value="F:corrinoid adenosyltransferase activity"/>
    <property type="evidence" value="ECO:0007669"/>
    <property type="project" value="UniProtKB-UniRule"/>
</dbReference>
<evidence type="ECO:0000256" key="2">
    <source>
        <dbReference type="ARBA" id="ARBA00005121"/>
    </source>
</evidence>
<feature type="domain" description="Cobalamin adenosyltransferase-like" evidence="16">
    <location>
        <begin position="5"/>
        <end position="171"/>
    </location>
</feature>
<accession>E8QWE1</accession>
<comment type="catalytic activity">
    <reaction evidence="14 15">
        <text>2 cob(II)alamin + reduced [electron-transfer flavoprotein] + 2 ATP = 2 adenosylcob(III)alamin + 2 triphosphate + oxidized [electron-transfer flavoprotein] + 3 H(+)</text>
        <dbReference type="Rhea" id="RHEA:28671"/>
        <dbReference type="Rhea" id="RHEA-COMP:10685"/>
        <dbReference type="Rhea" id="RHEA-COMP:10686"/>
        <dbReference type="ChEBI" id="CHEBI:15378"/>
        <dbReference type="ChEBI" id="CHEBI:16304"/>
        <dbReference type="ChEBI" id="CHEBI:18036"/>
        <dbReference type="ChEBI" id="CHEBI:18408"/>
        <dbReference type="ChEBI" id="CHEBI:30616"/>
        <dbReference type="ChEBI" id="CHEBI:57692"/>
        <dbReference type="ChEBI" id="CHEBI:58307"/>
        <dbReference type="EC" id="2.5.1.17"/>
    </reaction>
</comment>
<dbReference type="Pfam" id="PF01923">
    <property type="entry name" value="Cob_adeno_trans"/>
    <property type="match status" value="1"/>
</dbReference>
<gene>
    <name evidence="17" type="ordered locus">Isop_0231</name>
</gene>
<dbReference type="InterPro" id="IPR029499">
    <property type="entry name" value="PduO-typ"/>
</dbReference>
<dbReference type="PANTHER" id="PTHR12213">
    <property type="entry name" value="CORRINOID ADENOSYLTRANSFERASE"/>
    <property type="match status" value="1"/>
</dbReference>
<keyword evidence="7 15" id="KW-0808">Transferase</keyword>
<evidence type="ECO:0000259" key="16">
    <source>
        <dbReference type="Pfam" id="PF01923"/>
    </source>
</evidence>
<keyword evidence="6" id="KW-0963">Cytoplasm</keyword>
<dbReference type="RefSeq" id="WP_013563117.1">
    <property type="nucleotide sequence ID" value="NC_014962.1"/>
</dbReference>
<evidence type="ECO:0000256" key="13">
    <source>
        <dbReference type="ARBA" id="ARBA00048555"/>
    </source>
</evidence>
<protein>
    <recommendedName>
        <fullName evidence="5 15">Corrinoid adenosyltransferase</fullName>
        <ecNumber evidence="4 15">2.5.1.17</ecNumber>
    </recommendedName>
    <alternativeName>
        <fullName evidence="10 15">Cob(II)alamin adenosyltransferase</fullName>
    </alternativeName>
    <alternativeName>
        <fullName evidence="12 15">Cob(II)yrinic acid a,c-diamide adenosyltransferase</fullName>
    </alternativeName>
    <alternativeName>
        <fullName evidence="11 15">Cobinamide/cobalamin adenosyltransferase</fullName>
    </alternativeName>
</protein>
<comment type="similarity">
    <text evidence="3 15">Belongs to the Cob(I)alamin adenosyltransferase family.</text>
</comment>
<evidence type="ECO:0000256" key="4">
    <source>
        <dbReference type="ARBA" id="ARBA00012454"/>
    </source>
</evidence>
<dbReference type="UniPathway" id="UPA00148">
    <property type="reaction ID" value="UER00233"/>
</dbReference>
<evidence type="ECO:0000256" key="7">
    <source>
        <dbReference type="ARBA" id="ARBA00022679"/>
    </source>
</evidence>
<dbReference type="SUPFAM" id="SSF89028">
    <property type="entry name" value="Cobalamin adenosyltransferase-like"/>
    <property type="match status" value="1"/>
</dbReference>
<organism evidence="17 18">
    <name type="scientific">Isosphaera pallida (strain ATCC 43644 / DSM 9630 / IS1B)</name>
    <dbReference type="NCBI Taxonomy" id="575540"/>
    <lineage>
        <taxon>Bacteria</taxon>
        <taxon>Pseudomonadati</taxon>
        <taxon>Planctomycetota</taxon>
        <taxon>Planctomycetia</taxon>
        <taxon>Isosphaerales</taxon>
        <taxon>Isosphaeraceae</taxon>
        <taxon>Isosphaera</taxon>
    </lineage>
</organism>
<evidence type="ECO:0000256" key="15">
    <source>
        <dbReference type="RuleBase" id="RU366026"/>
    </source>
</evidence>
<sequence length="185" mass="20035">MSPKIYTKTGDDGLTGLLGPGRVSKNDPRIDAYGVVDELNAQLGLARLHLQTSGADLDALILSLQHDLFQLGAALADPNPDGPFHHRITMDHVVRLEREIDRLDGELTPLTQFILPGGSAGAAHLHVARTTCRRAERAVVGLLRQHGQAVAPASLIYLNRLSDLLFTLARAVNHRLGLPDVPWEG</sequence>
<dbReference type="FunFam" id="1.20.1200.10:FF:000003">
    <property type="entry name" value="ATP:cob(I)alamin adenosyltransferase"/>
    <property type="match status" value="1"/>
</dbReference>
<reference key="1">
    <citation type="submission" date="2010-11" db="EMBL/GenBank/DDBJ databases">
        <title>The complete sequence of chromosome of Isophaera pallida ATCC 43644.</title>
        <authorList>
            <consortium name="US DOE Joint Genome Institute (JGI-PGF)"/>
            <person name="Lucas S."/>
            <person name="Copeland A."/>
            <person name="Lapidus A."/>
            <person name="Bruce D."/>
            <person name="Goodwin L."/>
            <person name="Pitluck S."/>
            <person name="Kyrpides N."/>
            <person name="Mavromatis K."/>
            <person name="Pagani I."/>
            <person name="Ivanova N."/>
            <person name="Saunders E."/>
            <person name="Brettin T."/>
            <person name="Detter J.C."/>
            <person name="Han C."/>
            <person name="Tapia R."/>
            <person name="Land M."/>
            <person name="Hauser L."/>
            <person name="Markowitz V."/>
            <person name="Cheng J.-F."/>
            <person name="Hugenholtz P."/>
            <person name="Woyke T."/>
            <person name="Wu D."/>
            <person name="Eisen J.A."/>
        </authorList>
    </citation>
    <scope>NUCLEOTIDE SEQUENCE</scope>
    <source>
        <strain>ATCC 43644</strain>
    </source>
</reference>
<dbReference type="PANTHER" id="PTHR12213:SF0">
    <property type="entry name" value="CORRINOID ADENOSYLTRANSFERASE MMAB"/>
    <property type="match status" value="1"/>
</dbReference>
<dbReference type="OrthoDB" id="9778896at2"/>
<evidence type="ECO:0000256" key="5">
    <source>
        <dbReference type="ARBA" id="ARBA00020963"/>
    </source>
</evidence>
<dbReference type="InterPro" id="IPR016030">
    <property type="entry name" value="CblAdoTrfase-like"/>
</dbReference>
<dbReference type="eggNOG" id="COG2096">
    <property type="taxonomic scope" value="Bacteria"/>
</dbReference>
<evidence type="ECO:0000256" key="9">
    <source>
        <dbReference type="ARBA" id="ARBA00022840"/>
    </source>
</evidence>
<dbReference type="KEGG" id="ipa:Isop_0231"/>
<dbReference type="EC" id="2.5.1.17" evidence="4 15"/>
<evidence type="ECO:0000313" key="18">
    <source>
        <dbReference type="Proteomes" id="UP000008631"/>
    </source>
</evidence>
<evidence type="ECO:0000256" key="10">
    <source>
        <dbReference type="ARBA" id="ARBA00031529"/>
    </source>
</evidence>
<dbReference type="Proteomes" id="UP000008631">
    <property type="component" value="Chromosome"/>
</dbReference>
<evidence type="ECO:0000256" key="3">
    <source>
        <dbReference type="ARBA" id="ARBA00007487"/>
    </source>
</evidence>
<comment type="pathway">
    <text evidence="2 15">Cofactor biosynthesis; adenosylcobalamin biosynthesis; adenosylcobalamin from cob(II)yrinate a,c-diamide: step 2/7.</text>
</comment>
<comment type="subcellular location">
    <subcellularLocation>
        <location evidence="1">Cytoplasm</location>
    </subcellularLocation>
</comment>
<evidence type="ECO:0000256" key="8">
    <source>
        <dbReference type="ARBA" id="ARBA00022741"/>
    </source>
</evidence>
<keyword evidence="8 15" id="KW-0547">Nucleotide-binding</keyword>
<dbReference type="HOGENOM" id="CLU_083486_0_0_0"/>
<dbReference type="NCBIfam" id="TIGR00636">
    <property type="entry name" value="PduO_Nterm"/>
    <property type="match status" value="1"/>
</dbReference>
<dbReference type="InParanoid" id="E8QWE1"/>
<evidence type="ECO:0000313" key="17">
    <source>
        <dbReference type="EMBL" id="ADV60828.1"/>
    </source>
</evidence>
<proteinExistence type="inferred from homology"/>
<dbReference type="AlphaFoldDB" id="E8QWE1"/>
<dbReference type="STRING" id="575540.Isop_0231"/>
<evidence type="ECO:0000256" key="6">
    <source>
        <dbReference type="ARBA" id="ARBA00022490"/>
    </source>
</evidence>
<comment type="catalytic activity">
    <reaction evidence="13 15">
        <text>2 cob(II)yrinate a,c diamide + reduced [electron-transfer flavoprotein] + 2 ATP = 2 adenosylcob(III)yrinate a,c-diamide + 2 triphosphate + oxidized [electron-transfer flavoprotein] + 3 H(+)</text>
        <dbReference type="Rhea" id="RHEA:11528"/>
        <dbReference type="Rhea" id="RHEA-COMP:10685"/>
        <dbReference type="Rhea" id="RHEA-COMP:10686"/>
        <dbReference type="ChEBI" id="CHEBI:15378"/>
        <dbReference type="ChEBI" id="CHEBI:18036"/>
        <dbReference type="ChEBI" id="CHEBI:30616"/>
        <dbReference type="ChEBI" id="CHEBI:57692"/>
        <dbReference type="ChEBI" id="CHEBI:58307"/>
        <dbReference type="ChEBI" id="CHEBI:58503"/>
        <dbReference type="ChEBI" id="CHEBI:58537"/>
        <dbReference type="EC" id="2.5.1.17"/>
    </reaction>
</comment>
<dbReference type="Gene3D" id="1.20.1200.10">
    <property type="entry name" value="Cobalamin adenosyltransferase-like"/>
    <property type="match status" value="1"/>
</dbReference>